<feature type="domain" description="N-acetyltransferase" evidence="1">
    <location>
        <begin position="3"/>
        <end position="125"/>
    </location>
</feature>
<accession>A0A830F7F7</accession>
<dbReference type="InterPro" id="IPR000182">
    <property type="entry name" value="GNAT_dom"/>
</dbReference>
<dbReference type="AlphaFoldDB" id="A0A830F7F7"/>
<dbReference type="OrthoDB" id="194677at2157"/>
<dbReference type="SUPFAM" id="SSF55729">
    <property type="entry name" value="Acyl-CoA N-acyltransferases (Nat)"/>
    <property type="match status" value="1"/>
</dbReference>
<evidence type="ECO:0000313" key="3">
    <source>
        <dbReference type="Proteomes" id="UP000607197"/>
    </source>
</evidence>
<dbReference type="Proteomes" id="UP000607197">
    <property type="component" value="Unassembled WGS sequence"/>
</dbReference>
<dbReference type="InterPro" id="IPR016181">
    <property type="entry name" value="Acyl_CoA_acyltransferase"/>
</dbReference>
<dbReference type="PROSITE" id="PS51186">
    <property type="entry name" value="GNAT"/>
    <property type="match status" value="1"/>
</dbReference>
<dbReference type="GO" id="GO:0016747">
    <property type="term" value="F:acyltransferase activity, transferring groups other than amino-acyl groups"/>
    <property type="evidence" value="ECO:0007669"/>
    <property type="project" value="InterPro"/>
</dbReference>
<gene>
    <name evidence="2" type="ORF">GCM10009039_01200</name>
</gene>
<sequence>MALTVRAAAPDDALDVLRVLDAAMLETTAETVERRISEGTVFVAEADERVVGALVAVPRDVGGHVEAVAVRRRRRDQGVGSALVDAAHDRWTPLTAEFDPHVRPFYESLGFEVEANGDRYRGRLD</sequence>
<keyword evidence="2" id="KW-0808">Transferase</keyword>
<name>A0A830F7F7_9EURY</name>
<organism evidence="2 3">
    <name type="scientific">Halocalculus aciditolerans</name>
    <dbReference type="NCBI Taxonomy" id="1383812"/>
    <lineage>
        <taxon>Archaea</taxon>
        <taxon>Methanobacteriati</taxon>
        <taxon>Methanobacteriota</taxon>
        <taxon>Stenosarchaea group</taxon>
        <taxon>Halobacteria</taxon>
        <taxon>Halobacteriales</taxon>
        <taxon>Halobacteriaceae</taxon>
        <taxon>Halocalculus</taxon>
    </lineage>
</organism>
<evidence type="ECO:0000313" key="2">
    <source>
        <dbReference type="EMBL" id="GGL46606.1"/>
    </source>
</evidence>
<comment type="caution">
    <text evidence="2">The sequence shown here is derived from an EMBL/GenBank/DDBJ whole genome shotgun (WGS) entry which is preliminary data.</text>
</comment>
<proteinExistence type="predicted"/>
<dbReference type="RefSeq" id="WP_188974783.1">
    <property type="nucleotide sequence ID" value="NZ_BMPG01000001.1"/>
</dbReference>
<dbReference type="Gene3D" id="3.40.630.30">
    <property type="match status" value="1"/>
</dbReference>
<dbReference type="EMBL" id="BMPG01000001">
    <property type="protein sequence ID" value="GGL46606.1"/>
    <property type="molecule type" value="Genomic_DNA"/>
</dbReference>
<reference evidence="2" key="1">
    <citation type="journal article" date="2014" name="Int. J. Syst. Evol. Microbiol.">
        <title>Complete genome sequence of Corynebacterium casei LMG S-19264T (=DSM 44701T), isolated from a smear-ripened cheese.</title>
        <authorList>
            <consortium name="US DOE Joint Genome Institute (JGI-PGF)"/>
            <person name="Walter F."/>
            <person name="Albersmeier A."/>
            <person name="Kalinowski J."/>
            <person name="Ruckert C."/>
        </authorList>
    </citation>
    <scope>NUCLEOTIDE SEQUENCE</scope>
    <source>
        <strain evidence="2">JCM 19596</strain>
    </source>
</reference>
<evidence type="ECO:0000259" key="1">
    <source>
        <dbReference type="PROSITE" id="PS51186"/>
    </source>
</evidence>
<dbReference type="Pfam" id="PF13508">
    <property type="entry name" value="Acetyltransf_7"/>
    <property type="match status" value="1"/>
</dbReference>
<reference evidence="2" key="2">
    <citation type="submission" date="2020-09" db="EMBL/GenBank/DDBJ databases">
        <authorList>
            <person name="Sun Q."/>
            <person name="Ohkuma M."/>
        </authorList>
    </citation>
    <scope>NUCLEOTIDE SEQUENCE</scope>
    <source>
        <strain evidence="2">JCM 19596</strain>
    </source>
</reference>
<protein>
    <submittedName>
        <fullName evidence="2">N-acetyltransferase</fullName>
    </submittedName>
</protein>
<keyword evidence="3" id="KW-1185">Reference proteome</keyword>